<proteinExistence type="predicted"/>
<accession>A0AAD5GQ16</accession>
<reference evidence="1" key="1">
    <citation type="submission" date="2022-06" db="EMBL/GenBank/DDBJ databases">
        <title>Uncovering the hologenomic basis of an extraordinary plant invasion.</title>
        <authorList>
            <person name="Bieker V.C."/>
            <person name="Martin M.D."/>
            <person name="Gilbert T."/>
            <person name="Hodgins K."/>
            <person name="Battlay P."/>
            <person name="Petersen B."/>
            <person name="Wilson J."/>
        </authorList>
    </citation>
    <scope>NUCLEOTIDE SEQUENCE</scope>
    <source>
        <strain evidence="1">AA19_3_7</strain>
        <tissue evidence="1">Leaf</tissue>
    </source>
</reference>
<keyword evidence="2" id="KW-1185">Reference proteome</keyword>
<name>A0AAD5GQ16_AMBAR</name>
<dbReference type="Proteomes" id="UP001206925">
    <property type="component" value="Unassembled WGS sequence"/>
</dbReference>
<feature type="non-terminal residue" evidence="1">
    <location>
        <position position="110"/>
    </location>
</feature>
<comment type="caution">
    <text evidence="1">The sequence shown here is derived from an EMBL/GenBank/DDBJ whole genome shotgun (WGS) entry which is preliminary data.</text>
</comment>
<dbReference type="GO" id="GO:0005886">
    <property type="term" value="C:plasma membrane"/>
    <property type="evidence" value="ECO:0007669"/>
    <property type="project" value="TreeGrafter"/>
</dbReference>
<gene>
    <name evidence="1" type="ORF">M8C21_006149</name>
</gene>
<dbReference type="InterPro" id="IPR036412">
    <property type="entry name" value="HAD-like_sf"/>
</dbReference>
<dbReference type="PANTHER" id="PTHR24092">
    <property type="entry name" value="PROBABLE PHOSPHOLIPID-TRANSPORTING ATPASE"/>
    <property type="match status" value="1"/>
</dbReference>
<evidence type="ECO:0000313" key="1">
    <source>
        <dbReference type="EMBL" id="KAI7747778.1"/>
    </source>
</evidence>
<feature type="non-terminal residue" evidence="1">
    <location>
        <position position="1"/>
    </location>
</feature>
<dbReference type="SUPFAM" id="SSF56784">
    <property type="entry name" value="HAD-like"/>
    <property type="match status" value="1"/>
</dbReference>
<dbReference type="PANTHER" id="PTHR24092:SF175">
    <property type="entry name" value="PHOSPHOLIPID-TRANSPORTING ATPASE"/>
    <property type="match status" value="1"/>
</dbReference>
<evidence type="ECO:0000313" key="2">
    <source>
        <dbReference type="Proteomes" id="UP001206925"/>
    </source>
</evidence>
<dbReference type="GO" id="GO:0140326">
    <property type="term" value="F:ATPase-coupled intramembrane lipid transporter activity"/>
    <property type="evidence" value="ECO:0007669"/>
    <property type="project" value="TreeGrafter"/>
</dbReference>
<dbReference type="AlphaFoldDB" id="A0AAD5GQ16"/>
<dbReference type="GO" id="GO:0045332">
    <property type="term" value="P:phospholipid translocation"/>
    <property type="evidence" value="ECO:0007669"/>
    <property type="project" value="TreeGrafter"/>
</dbReference>
<sequence length="110" mass="12109">RVVHTIIETDHSSRLSEIWPNFIFYQVLECMDKLAQAGIKIWVLSGDKMETTINIGLRRQGMKQLIITLESPEIIAAKKGGDKAVLSKVSTDGVKNQILAGKAQLTASTT</sequence>
<dbReference type="Gene3D" id="3.40.50.1000">
    <property type="entry name" value="HAD superfamily/HAD-like"/>
    <property type="match status" value="1"/>
</dbReference>
<protein>
    <submittedName>
        <fullName evidence="1">Uncharacterized protein</fullName>
    </submittedName>
</protein>
<dbReference type="InterPro" id="IPR023214">
    <property type="entry name" value="HAD_sf"/>
</dbReference>
<organism evidence="1 2">
    <name type="scientific">Ambrosia artemisiifolia</name>
    <name type="common">Common ragweed</name>
    <dbReference type="NCBI Taxonomy" id="4212"/>
    <lineage>
        <taxon>Eukaryota</taxon>
        <taxon>Viridiplantae</taxon>
        <taxon>Streptophyta</taxon>
        <taxon>Embryophyta</taxon>
        <taxon>Tracheophyta</taxon>
        <taxon>Spermatophyta</taxon>
        <taxon>Magnoliopsida</taxon>
        <taxon>eudicotyledons</taxon>
        <taxon>Gunneridae</taxon>
        <taxon>Pentapetalae</taxon>
        <taxon>asterids</taxon>
        <taxon>campanulids</taxon>
        <taxon>Asterales</taxon>
        <taxon>Asteraceae</taxon>
        <taxon>Asteroideae</taxon>
        <taxon>Heliantheae alliance</taxon>
        <taxon>Heliantheae</taxon>
        <taxon>Ambrosia</taxon>
    </lineage>
</organism>
<dbReference type="EMBL" id="JAMZMK010006688">
    <property type="protein sequence ID" value="KAI7747778.1"/>
    <property type="molecule type" value="Genomic_DNA"/>
</dbReference>